<feature type="region of interest" description="Disordered" evidence="1">
    <location>
        <begin position="20"/>
        <end position="43"/>
    </location>
</feature>
<feature type="region of interest" description="Disordered" evidence="1">
    <location>
        <begin position="74"/>
        <end position="114"/>
    </location>
</feature>
<dbReference type="GeneID" id="127751256"/>
<sequence>MTYTMNSQCLKSIVSLQVGKNGQAEPGGPVQDLWSNPTDEGRLKKKNNRHEALEQLRQSRPLLYRALNRQQVEPIPASNLLGNDGTDEQEDLDLGDENPDNPPTDFEHHGPEPLNFQTTTQTHGQNVLCPLCTASMGHKHNDTGRDRLRRHALARHLHCADAVVQEYDRQAAVMPVQSHYKVTGDSMKNNNLRLRKINGLPACHSF</sequence>
<dbReference type="Proteomes" id="UP000504606">
    <property type="component" value="Unplaced"/>
</dbReference>
<dbReference type="RefSeq" id="XP_052130431.1">
    <property type="nucleotide sequence ID" value="XM_052274471.1"/>
</dbReference>
<evidence type="ECO:0000313" key="3">
    <source>
        <dbReference type="RefSeq" id="XP_052130431.1"/>
    </source>
</evidence>
<feature type="compositionally biased region" description="Acidic residues" evidence="1">
    <location>
        <begin position="85"/>
        <end position="99"/>
    </location>
</feature>
<dbReference type="AlphaFoldDB" id="A0A9C6X763"/>
<evidence type="ECO:0000313" key="2">
    <source>
        <dbReference type="Proteomes" id="UP000504606"/>
    </source>
</evidence>
<proteinExistence type="predicted"/>
<organism evidence="2 3">
    <name type="scientific">Frankliniella occidentalis</name>
    <name type="common">Western flower thrips</name>
    <name type="synonym">Euthrips occidentalis</name>
    <dbReference type="NCBI Taxonomy" id="133901"/>
    <lineage>
        <taxon>Eukaryota</taxon>
        <taxon>Metazoa</taxon>
        <taxon>Ecdysozoa</taxon>
        <taxon>Arthropoda</taxon>
        <taxon>Hexapoda</taxon>
        <taxon>Insecta</taxon>
        <taxon>Pterygota</taxon>
        <taxon>Neoptera</taxon>
        <taxon>Paraneoptera</taxon>
        <taxon>Thysanoptera</taxon>
        <taxon>Terebrantia</taxon>
        <taxon>Thripoidea</taxon>
        <taxon>Thripidae</taxon>
        <taxon>Frankliniella</taxon>
    </lineage>
</organism>
<protein>
    <submittedName>
        <fullName evidence="3">Uncharacterized protein LOC127751256 isoform X1</fullName>
    </submittedName>
</protein>
<evidence type="ECO:0000256" key="1">
    <source>
        <dbReference type="SAM" id="MobiDB-lite"/>
    </source>
</evidence>
<reference evidence="3" key="1">
    <citation type="submission" date="2025-08" db="UniProtKB">
        <authorList>
            <consortium name="RefSeq"/>
        </authorList>
    </citation>
    <scope>IDENTIFICATION</scope>
    <source>
        <tissue evidence="3">Whole organism</tissue>
    </source>
</reference>
<name>A0A9C6X763_FRAOC</name>
<gene>
    <name evidence="3" type="primary">LOC127751256</name>
</gene>
<dbReference type="KEGG" id="foc:127751256"/>
<accession>A0A9C6X763</accession>
<keyword evidence="2" id="KW-1185">Reference proteome</keyword>